<feature type="transmembrane region" description="Helical" evidence="1">
    <location>
        <begin position="59"/>
        <end position="84"/>
    </location>
</feature>
<protein>
    <recommendedName>
        <fullName evidence="4">Cytochrome P450</fullName>
    </recommendedName>
</protein>
<keyword evidence="3" id="KW-1185">Reference proteome</keyword>
<dbReference type="AlphaFoldDB" id="A0A2V1D0N1"/>
<evidence type="ECO:0008006" key="4">
    <source>
        <dbReference type="Google" id="ProtNLM"/>
    </source>
</evidence>
<organism evidence="2 3">
    <name type="scientific">Periconia macrospinosa</name>
    <dbReference type="NCBI Taxonomy" id="97972"/>
    <lineage>
        <taxon>Eukaryota</taxon>
        <taxon>Fungi</taxon>
        <taxon>Dikarya</taxon>
        <taxon>Ascomycota</taxon>
        <taxon>Pezizomycotina</taxon>
        <taxon>Dothideomycetes</taxon>
        <taxon>Pleosporomycetidae</taxon>
        <taxon>Pleosporales</taxon>
        <taxon>Massarineae</taxon>
        <taxon>Periconiaceae</taxon>
        <taxon>Periconia</taxon>
    </lineage>
</organism>
<reference evidence="2 3" key="1">
    <citation type="journal article" date="2018" name="Sci. Rep.">
        <title>Comparative genomics provides insights into the lifestyle and reveals functional heterogeneity of dark septate endophytic fungi.</title>
        <authorList>
            <person name="Knapp D.G."/>
            <person name="Nemeth J.B."/>
            <person name="Barry K."/>
            <person name="Hainaut M."/>
            <person name="Henrissat B."/>
            <person name="Johnson J."/>
            <person name="Kuo A."/>
            <person name="Lim J.H.P."/>
            <person name="Lipzen A."/>
            <person name="Nolan M."/>
            <person name="Ohm R.A."/>
            <person name="Tamas L."/>
            <person name="Grigoriev I.V."/>
            <person name="Spatafora J.W."/>
            <person name="Nagy L.G."/>
            <person name="Kovacs G.M."/>
        </authorList>
    </citation>
    <scope>NUCLEOTIDE SEQUENCE [LARGE SCALE GENOMIC DNA]</scope>
    <source>
        <strain evidence="2 3">DSE2036</strain>
    </source>
</reference>
<dbReference type="EMBL" id="KZ805938">
    <property type="protein sequence ID" value="PVH91169.1"/>
    <property type="molecule type" value="Genomic_DNA"/>
</dbReference>
<sequence>MIYQIATTVIAPFCAGVAAHLGFFGRSEQHLNAPAIIIAHGLVFALLVVKQLTSTLTTWYGLALPFLVYLCGLLVSIAVYRIFFHRLRAFPGPRLVAVSKLWHVWLCRNSQNHLVLHSWRKYGTFVRTGPSEITIFHPAGLEFLDGPNNRNGRSDWYETLGERFGTKQCHYLLSSSITRN</sequence>
<dbReference type="STRING" id="97972.A0A2V1D0N1"/>
<keyword evidence="1" id="KW-1133">Transmembrane helix</keyword>
<accession>A0A2V1D0N1</accession>
<gene>
    <name evidence="2" type="ORF">DM02DRAFT_366537</name>
</gene>
<keyword evidence="1" id="KW-0472">Membrane</keyword>
<dbReference type="Proteomes" id="UP000244855">
    <property type="component" value="Unassembled WGS sequence"/>
</dbReference>
<evidence type="ECO:0000256" key="1">
    <source>
        <dbReference type="SAM" id="Phobius"/>
    </source>
</evidence>
<proteinExistence type="predicted"/>
<evidence type="ECO:0000313" key="2">
    <source>
        <dbReference type="EMBL" id="PVH91169.1"/>
    </source>
</evidence>
<keyword evidence="1" id="KW-0812">Transmembrane</keyword>
<dbReference type="OrthoDB" id="6692864at2759"/>
<evidence type="ECO:0000313" key="3">
    <source>
        <dbReference type="Proteomes" id="UP000244855"/>
    </source>
</evidence>
<feature type="transmembrane region" description="Helical" evidence="1">
    <location>
        <begin position="6"/>
        <end position="24"/>
    </location>
</feature>
<feature type="transmembrane region" description="Helical" evidence="1">
    <location>
        <begin position="31"/>
        <end position="53"/>
    </location>
</feature>
<name>A0A2V1D0N1_9PLEO</name>